<dbReference type="Gene3D" id="3.40.50.620">
    <property type="entry name" value="HUPs"/>
    <property type="match status" value="1"/>
</dbReference>
<dbReference type="PANTHER" id="PTHR43793">
    <property type="entry name" value="FAD SYNTHASE"/>
    <property type="match status" value="1"/>
</dbReference>
<accession>A0ABM8QSM6</accession>
<proteinExistence type="predicted"/>
<dbReference type="InterPro" id="IPR004821">
    <property type="entry name" value="Cyt_trans-like"/>
</dbReference>
<keyword evidence="9" id="KW-0418">Kinase</keyword>
<dbReference type="SUPFAM" id="SSF52374">
    <property type="entry name" value="Nucleotidylyl transferase"/>
    <property type="match status" value="1"/>
</dbReference>
<keyword evidence="6" id="KW-0119">Carbohydrate metabolism</keyword>
<dbReference type="NCBIfam" id="TIGR00125">
    <property type="entry name" value="cyt_tran_rel"/>
    <property type="match status" value="1"/>
</dbReference>
<evidence type="ECO:0000256" key="7">
    <source>
        <dbReference type="ARBA" id="ARBA00047428"/>
    </source>
</evidence>
<dbReference type="PANTHER" id="PTHR43793:SF2">
    <property type="entry name" value="BIFUNCTIONAL PROTEIN HLDE"/>
    <property type="match status" value="1"/>
</dbReference>
<keyword evidence="4" id="KW-0547">Nucleotide-binding</keyword>
<evidence type="ECO:0000256" key="1">
    <source>
        <dbReference type="ARBA" id="ARBA00012519"/>
    </source>
</evidence>
<dbReference type="InterPro" id="IPR050385">
    <property type="entry name" value="Archaeal_FAD_synthase"/>
</dbReference>
<sequence>MPTKVTTREELASLLADHRRQHHRVVFTNGCFDLMHIGHVRYLQAARDLGEVLVVGVNSDASVRALSKGPGRPIVPDAQRAEVLAALACVDYVVIFPEPDPGALIASLQPDILVKGGDWPIDRIVGRDTVEARGGRVQTIPLVPGVSTTTLVQRIRATNA</sequence>
<evidence type="ECO:0000313" key="10">
    <source>
        <dbReference type="Proteomes" id="UP000675880"/>
    </source>
</evidence>
<evidence type="ECO:0000256" key="4">
    <source>
        <dbReference type="ARBA" id="ARBA00022741"/>
    </source>
</evidence>
<dbReference type="InterPro" id="IPR011914">
    <property type="entry name" value="RfaE_dom_II"/>
</dbReference>
<keyword evidence="2 9" id="KW-0808">Transferase</keyword>
<dbReference type="NCBIfam" id="TIGR02199">
    <property type="entry name" value="rfaE_dom_II"/>
    <property type="match status" value="1"/>
</dbReference>
<evidence type="ECO:0000259" key="8">
    <source>
        <dbReference type="Pfam" id="PF01467"/>
    </source>
</evidence>
<comment type="catalytic activity">
    <reaction evidence="7">
        <text>D-glycero-beta-D-manno-heptose 1-phosphate + ATP + H(+) = ADP-D-glycero-beta-D-manno-heptose + diphosphate</text>
        <dbReference type="Rhea" id="RHEA:27465"/>
        <dbReference type="ChEBI" id="CHEBI:15378"/>
        <dbReference type="ChEBI" id="CHEBI:30616"/>
        <dbReference type="ChEBI" id="CHEBI:33019"/>
        <dbReference type="ChEBI" id="CHEBI:59967"/>
        <dbReference type="ChEBI" id="CHEBI:61593"/>
        <dbReference type="EC" id="2.7.7.70"/>
    </reaction>
</comment>
<feature type="domain" description="Cytidyltransferase-like" evidence="8">
    <location>
        <begin position="27"/>
        <end position="151"/>
    </location>
</feature>
<keyword evidence="10" id="KW-1185">Reference proteome</keyword>
<gene>
    <name evidence="9" type="ORF">NSPZN2_11318</name>
</gene>
<evidence type="ECO:0000256" key="6">
    <source>
        <dbReference type="ARBA" id="ARBA00023277"/>
    </source>
</evidence>
<dbReference type="RefSeq" id="WP_213041082.1">
    <property type="nucleotide sequence ID" value="NZ_CAJNBJ010000001.1"/>
</dbReference>
<protein>
    <recommendedName>
        <fullName evidence="1">D-glycero-beta-D-manno-heptose 1-phosphate adenylyltransferase</fullName>
        <ecNumber evidence="1">2.7.7.70</ecNumber>
    </recommendedName>
</protein>
<keyword evidence="3" id="KW-0548">Nucleotidyltransferase</keyword>
<evidence type="ECO:0000313" key="9">
    <source>
        <dbReference type="EMBL" id="CAE6713122.1"/>
    </source>
</evidence>
<evidence type="ECO:0000256" key="2">
    <source>
        <dbReference type="ARBA" id="ARBA00022679"/>
    </source>
</evidence>
<name>A0ABM8QSM6_9BACT</name>
<dbReference type="Pfam" id="PF01467">
    <property type="entry name" value="CTP_transf_like"/>
    <property type="match status" value="1"/>
</dbReference>
<dbReference type="Proteomes" id="UP000675880">
    <property type="component" value="Unassembled WGS sequence"/>
</dbReference>
<dbReference type="GO" id="GO:0016301">
    <property type="term" value="F:kinase activity"/>
    <property type="evidence" value="ECO:0007669"/>
    <property type="project" value="UniProtKB-KW"/>
</dbReference>
<dbReference type="InterPro" id="IPR014729">
    <property type="entry name" value="Rossmann-like_a/b/a_fold"/>
</dbReference>
<dbReference type="EC" id="2.7.7.70" evidence="1"/>
<comment type="caution">
    <text evidence="9">The sequence shown here is derived from an EMBL/GenBank/DDBJ whole genome shotgun (WGS) entry which is preliminary data.</text>
</comment>
<dbReference type="EMBL" id="CAJNBJ010000001">
    <property type="protein sequence ID" value="CAE6713122.1"/>
    <property type="molecule type" value="Genomic_DNA"/>
</dbReference>
<keyword evidence="5" id="KW-0067">ATP-binding</keyword>
<reference evidence="9 10" key="1">
    <citation type="submission" date="2021-02" db="EMBL/GenBank/DDBJ databases">
        <authorList>
            <person name="Han P."/>
        </authorList>
    </citation>
    <scope>NUCLEOTIDE SEQUENCE [LARGE SCALE GENOMIC DNA]</scope>
    <source>
        <strain evidence="9">Candidatus Nitrospira sp. ZN2</strain>
    </source>
</reference>
<evidence type="ECO:0000256" key="3">
    <source>
        <dbReference type="ARBA" id="ARBA00022695"/>
    </source>
</evidence>
<organism evidence="9 10">
    <name type="scientific">Nitrospira defluvii</name>
    <dbReference type="NCBI Taxonomy" id="330214"/>
    <lineage>
        <taxon>Bacteria</taxon>
        <taxon>Pseudomonadati</taxon>
        <taxon>Nitrospirota</taxon>
        <taxon>Nitrospiria</taxon>
        <taxon>Nitrospirales</taxon>
        <taxon>Nitrospiraceae</taxon>
        <taxon>Nitrospira</taxon>
    </lineage>
</organism>
<evidence type="ECO:0000256" key="5">
    <source>
        <dbReference type="ARBA" id="ARBA00022840"/>
    </source>
</evidence>